<dbReference type="AlphaFoldDB" id="A0A6C0F1S6"/>
<sequence length="293" mass="34276">MSAPHNLNVSMYSLEEILGLFELSYDIDLEGIKKAKRKVLMVHPDKSRLPSEYFIFYKRAFEVVVQFYEEQTRHTRKAPGEPAKYSNMNVADKNVKRTINEMKTEDFHKKFNEIFEQNMTTKPDPSRNEWFKKDEPLYNDLGNVSAQNMGRAFDTIKSNNALSIRNTGIQTLGGGGTSLYDEDDDDSYVTCDPFSKLKFDDLRKVHKDQTILAVSEKDYDTMRKYSSMDHLMQERGRDKLTPLESTEAEKMMETRQKERERLIMRKQYEASLKTMEYEKKNSSVLSNFLRLGN</sequence>
<evidence type="ECO:0000313" key="1">
    <source>
        <dbReference type="EMBL" id="QHT35314.1"/>
    </source>
</evidence>
<accession>A0A6C0F1S6</accession>
<name>A0A6C0F1S6_9ZZZZ</name>
<organism evidence="1">
    <name type="scientific">viral metagenome</name>
    <dbReference type="NCBI Taxonomy" id="1070528"/>
    <lineage>
        <taxon>unclassified sequences</taxon>
        <taxon>metagenomes</taxon>
        <taxon>organismal metagenomes</taxon>
    </lineage>
</organism>
<evidence type="ECO:0008006" key="2">
    <source>
        <dbReference type="Google" id="ProtNLM"/>
    </source>
</evidence>
<proteinExistence type="predicted"/>
<protein>
    <recommendedName>
        <fullName evidence="2">J domain-containing protein</fullName>
    </recommendedName>
</protein>
<dbReference type="EMBL" id="MN739017">
    <property type="protein sequence ID" value="QHT35314.1"/>
    <property type="molecule type" value="Genomic_DNA"/>
</dbReference>
<reference evidence="1" key="1">
    <citation type="journal article" date="2020" name="Nature">
        <title>Giant virus diversity and host interactions through global metagenomics.</title>
        <authorList>
            <person name="Schulz F."/>
            <person name="Roux S."/>
            <person name="Paez-Espino D."/>
            <person name="Jungbluth S."/>
            <person name="Walsh D.A."/>
            <person name="Denef V.J."/>
            <person name="McMahon K.D."/>
            <person name="Konstantinidis K.T."/>
            <person name="Eloe-Fadrosh E.A."/>
            <person name="Kyrpides N.C."/>
            <person name="Woyke T."/>
        </authorList>
    </citation>
    <scope>NUCLEOTIDE SEQUENCE</scope>
    <source>
        <strain evidence="1">GVMAG-M-3300009180-1</strain>
    </source>
</reference>